<evidence type="ECO:0008006" key="4">
    <source>
        <dbReference type="Google" id="ProtNLM"/>
    </source>
</evidence>
<name>A0ABY6K7W5_9ARAC</name>
<keyword evidence="3" id="KW-1185">Reference proteome</keyword>
<accession>A0ABY6K7W5</accession>
<sequence length="437" mass="49489">MALLYRFTQLEDRGATGVFTFIATRSVTRDLHRDATTREFSFAHQRWAVTLCRTERALGAFLLLRSSSSGCRVLADFTFTLLNREHFSRNETHAQRQRRFSAECPAHGVQHWLPLQDLHTRRFTDDNGEFLLELSLANVTTLFECDVRTGQFPFSSGGTLETPYFSFGGFEWNVAVTEERTGGIRAALNRLTGFEMPCRARYRLRLGCGEQAIVDSGVLDQITDQATGVSRGTTFSCVISDLGGRRGIIHVATELQAAHPLSEARVRPSETVAANCYDREKQSWCVQADVEDEGKLRVKLFCTDLHHVPCNHVRYVAWRAAVLRRGQESVSLGSHSNYYVQDGVDMGVVMETTIPSLDKELKGKRFDSDEDVQNVVQDFFHTPPKSAYKEGIYKLPERWRRYAPLTVPSNTPVSEEVYPHKENRNVSQDVEDSANHQ</sequence>
<gene>
    <name evidence="2" type="ORF">LAZ67_3001630</name>
</gene>
<proteinExistence type="predicted"/>
<dbReference type="SUPFAM" id="SSF49599">
    <property type="entry name" value="TRAF domain-like"/>
    <property type="match status" value="1"/>
</dbReference>
<dbReference type="Proteomes" id="UP001235939">
    <property type="component" value="Chromosome 03"/>
</dbReference>
<evidence type="ECO:0000313" key="3">
    <source>
        <dbReference type="Proteomes" id="UP001235939"/>
    </source>
</evidence>
<protein>
    <recommendedName>
        <fullName evidence="4">MATH domain-containing protein</fullName>
    </recommendedName>
</protein>
<organism evidence="2 3">
    <name type="scientific">Cordylochernes scorpioides</name>
    <dbReference type="NCBI Taxonomy" id="51811"/>
    <lineage>
        <taxon>Eukaryota</taxon>
        <taxon>Metazoa</taxon>
        <taxon>Ecdysozoa</taxon>
        <taxon>Arthropoda</taxon>
        <taxon>Chelicerata</taxon>
        <taxon>Arachnida</taxon>
        <taxon>Pseudoscorpiones</taxon>
        <taxon>Cheliferoidea</taxon>
        <taxon>Chernetidae</taxon>
        <taxon>Cordylochernes</taxon>
    </lineage>
</organism>
<reference evidence="2 3" key="1">
    <citation type="submission" date="2022-01" db="EMBL/GenBank/DDBJ databases">
        <title>A chromosomal length assembly of Cordylochernes scorpioides.</title>
        <authorList>
            <person name="Zeh D."/>
            <person name="Zeh J."/>
        </authorList>
    </citation>
    <scope>NUCLEOTIDE SEQUENCE [LARGE SCALE GENOMIC DNA]</scope>
    <source>
        <strain evidence="2">IN4F17</strain>
        <tissue evidence="2">Whole Body</tissue>
    </source>
</reference>
<evidence type="ECO:0000313" key="2">
    <source>
        <dbReference type="EMBL" id="UYV64673.1"/>
    </source>
</evidence>
<feature type="region of interest" description="Disordered" evidence="1">
    <location>
        <begin position="410"/>
        <end position="437"/>
    </location>
</feature>
<dbReference type="EMBL" id="CP092865">
    <property type="protein sequence ID" value="UYV64673.1"/>
    <property type="molecule type" value="Genomic_DNA"/>
</dbReference>
<evidence type="ECO:0000256" key="1">
    <source>
        <dbReference type="SAM" id="MobiDB-lite"/>
    </source>
</evidence>